<feature type="compositionally biased region" description="Polar residues" evidence="1">
    <location>
        <begin position="63"/>
        <end position="76"/>
    </location>
</feature>
<dbReference type="EMBL" id="JAMSHJ010000004">
    <property type="protein sequence ID" value="KAI5418848.1"/>
    <property type="molecule type" value="Genomic_DNA"/>
</dbReference>
<reference evidence="2 3" key="1">
    <citation type="journal article" date="2022" name="Nat. Genet.">
        <title>Improved pea reference genome and pan-genome highlight genomic features and evolutionary characteristics.</title>
        <authorList>
            <person name="Yang T."/>
            <person name="Liu R."/>
            <person name="Luo Y."/>
            <person name="Hu S."/>
            <person name="Wang D."/>
            <person name="Wang C."/>
            <person name="Pandey M.K."/>
            <person name="Ge S."/>
            <person name="Xu Q."/>
            <person name="Li N."/>
            <person name="Li G."/>
            <person name="Huang Y."/>
            <person name="Saxena R.K."/>
            <person name="Ji Y."/>
            <person name="Li M."/>
            <person name="Yan X."/>
            <person name="He Y."/>
            <person name="Liu Y."/>
            <person name="Wang X."/>
            <person name="Xiang C."/>
            <person name="Varshney R.K."/>
            <person name="Ding H."/>
            <person name="Gao S."/>
            <person name="Zong X."/>
        </authorList>
    </citation>
    <scope>NUCLEOTIDE SEQUENCE [LARGE SCALE GENOMIC DNA]</scope>
    <source>
        <strain evidence="2 3">cv. Zhongwan 6</strain>
    </source>
</reference>
<sequence>MLAFVGESRALQGYSSSLKVAQKLAFKDQVNSALEPLWHELKLLHKQAENIRTWNAERISDYTFNGNDTGSQTKYTVQFPKELLRRRNGKNPNNRGNHKEEKENPYPVL</sequence>
<protein>
    <submittedName>
        <fullName evidence="2">Uncharacterized protein</fullName>
    </submittedName>
</protein>
<feature type="compositionally biased region" description="Basic and acidic residues" evidence="1">
    <location>
        <begin position="97"/>
        <end position="109"/>
    </location>
</feature>
<dbReference type="Proteomes" id="UP001058974">
    <property type="component" value="Chromosome 4"/>
</dbReference>
<evidence type="ECO:0000313" key="2">
    <source>
        <dbReference type="EMBL" id="KAI5418848.1"/>
    </source>
</evidence>
<dbReference type="AlphaFoldDB" id="A0A9D4XEI1"/>
<feature type="region of interest" description="Disordered" evidence="1">
    <location>
        <begin position="63"/>
        <end position="109"/>
    </location>
</feature>
<evidence type="ECO:0000256" key="1">
    <source>
        <dbReference type="SAM" id="MobiDB-lite"/>
    </source>
</evidence>
<gene>
    <name evidence="2" type="ORF">KIW84_043176</name>
</gene>
<organism evidence="2 3">
    <name type="scientific">Pisum sativum</name>
    <name type="common">Garden pea</name>
    <name type="synonym">Lathyrus oleraceus</name>
    <dbReference type="NCBI Taxonomy" id="3888"/>
    <lineage>
        <taxon>Eukaryota</taxon>
        <taxon>Viridiplantae</taxon>
        <taxon>Streptophyta</taxon>
        <taxon>Embryophyta</taxon>
        <taxon>Tracheophyta</taxon>
        <taxon>Spermatophyta</taxon>
        <taxon>Magnoliopsida</taxon>
        <taxon>eudicotyledons</taxon>
        <taxon>Gunneridae</taxon>
        <taxon>Pentapetalae</taxon>
        <taxon>rosids</taxon>
        <taxon>fabids</taxon>
        <taxon>Fabales</taxon>
        <taxon>Fabaceae</taxon>
        <taxon>Papilionoideae</taxon>
        <taxon>50 kb inversion clade</taxon>
        <taxon>NPAAA clade</taxon>
        <taxon>Hologalegina</taxon>
        <taxon>IRL clade</taxon>
        <taxon>Fabeae</taxon>
        <taxon>Lathyrus</taxon>
    </lineage>
</organism>
<dbReference type="Gramene" id="Psat04G0317600-T1">
    <property type="protein sequence ID" value="KAI5418848.1"/>
    <property type="gene ID" value="KIW84_043176"/>
</dbReference>
<proteinExistence type="predicted"/>
<comment type="caution">
    <text evidence="2">The sequence shown here is derived from an EMBL/GenBank/DDBJ whole genome shotgun (WGS) entry which is preliminary data.</text>
</comment>
<name>A0A9D4XEI1_PEA</name>
<keyword evidence="3" id="KW-1185">Reference proteome</keyword>
<accession>A0A9D4XEI1</accession>
<evidence type="ECO:0000313" key="3">
    <source>
        <dbReference type="Proteomes" id="UP001058974"/>
    </source>
</evidence>